<dbReference type="InterPro" id="IPR011047">
    <property type="entry name" value="Quinoprotein_ADH-like_sf"/>
</dbReference>
<organism evidence="4 5">
    <name type="scientific">Synechococcus phage S-RSM4</name>
    <dbReference type="NCBI Taxonomy" id="555387"/>
    <lineage>
        <taxon>Viruses</taxon>
        <taxon>Duplodnaviria</taxon>
        <taxon>Heunggongvirae</taxon>
        <taxon>Uroviricota</taxon>
        <taxon>Caudoviricetes</taxon>
        <taxon>Pantevenvirales</taxon>
        <taxon>Kyanoviridae</taxon>
        <taxon>Gibbetvirus</taxon>
        <taxon>Gibbetvirus rsm4</taxon>
    </lineage>
</organism>
<evidence type="ECO:0000256" key="2">
    <source>
        <dbReference type="ARBA" id="ARBA00023157"/>
    </source>
</evidence>
<evidence type="ECO:0000313" key="5">
    <source>
        <dbReference type="Proteomes" id="UP000001515"/>
    </source>
</evidence>
<dbReference type="EMBL" id="FM207411">
    <property type="protein sequence ID" value="CAR63234.1"/>
    <property type="molecule type" value="Genomic_DNA"/>
</dbReference>
<dbReference type="SUPFAM" id="SSF49899">
    <property type="entry name" value="Concanavalin A-like lectins/glucanases"/>
    <property type="match status" value="2"/>
</dbReference>
<sequence>MPVSFNSPPRNFFLLGSSGEDIITNFFSTVDKSASLDGVYLPDEIRYSDVDQKYIIAGSAENSNSESFGWFEKRDYNGTTSTEDWNVRVQSTQSGSETTLRAMELDDNVLYVVGKTADIPWVAKYTDAGIQQWQSTTNTADVEYTGIAFDSNSNVYACGNTPVSGEAQAFVEKFDVSGNPGWGKSAFMLGRDVVLNKISANSRGEVVAAGYLEDDSATKGYIIKLDTATGEVLWDRTIKSQETIISGVYKSVLCEDVFIDNKDQIYVVGRVFAAGFSRGFIIKYSPEGNIIWQKETSDGDHYEYYNVKSDGDVEQTIVFGRHIDSGGDEYGVLTKYSKNGDIVFRRHLSSSYNASGNFGRTGNGGAVNLDADPSFYYLLYIDDAIDGLNGTPASYTFGKVSTSGNGFGNFSYNDGTGETVFYDVSSNTDRIGRLSDGSVRNDTSDLITYPFNANNLLFDDLATQVSNKKRQMDGPDSFEYSGSPAIRVADFQELNLLGDVYSGSGNWLDQSGKGNDGVVNGATHNAAGYWEFDGVDDRIVISRDDFTTALNIGFSIETWFRVDTTPSLPTSRGYIWDQTPSTNGASFRIAQDLRLTTFAYPSGGGGVILIATPVAYGGVVTGKWYHAVTVIDTNSITLYVDGEYQGLATGTMSAVASSGNTDFFIGSNAEVDEFFDGQIGEFRIYPRALTAAQVFQNYNATKSKYINEAPDTAPKIGPGIVYDSNLLLNYDFGNRACFDFKHNYINYNTKQLPITGVQDNNDTVDGYTVTRGGIISNTEVAPDGSRTAVLFREADGIEGSARIFTAGWRQPDFDGQVHYFSTYVKKAGSRYVYVAMYQSDDGNDYDGVKFDFDTETLIDADPSANWDRGFTNVGNGWYRIWIGFPINIGTSIYVTVGSDDNGTLEGLTTNLVTRNIDAFYTWGWQVTKDALTDTYINSGTVYSSGKLDPPTTVKNLSSSSYTGTFDAEIVGQSPEFNSNGYMVFGSNETIRFGSLVDLGFPSGSQSHTLTVEFWVQSNTEASHIFAGIQGPDTERFYLARRGGTWDFGWGNFGWDNGYTGGTSASDRATVSTNTWTHYCISAQSGVATLYINGSRTVEKTDTTVNFGSGDWPIGGWFNPANTYNASYGSPNSIAECRIYNRALSSTEVSQNFNATRSKYGV</sequence>
<protein>
    <submittedName>
        <fullName evidence="4">Structral protein</fullName>
    </submittedName>
</protein>
<evidence type="ECO:0000313" key="4">
    <source>
        <dbReference type="EMBL" id="CAR63234.1"/>
    </source>
</evidence>
<feature type="domain" description="LamG-like jellyroll fold" evidence="3">
    <location>
        <begin position="552"/>
        <end position="692"/>
    </location>
</feature>
<evidence type="ECO:0000256" key="1">
    <source>
        <dbReference type="ARBA" id="ARBA00022729"/>
    </source>
</evidence>
<name>C7BV05_9CAUD</name>
<dbReference type="GeneID" id="8303281"/>
<dbReference type="KEGG" id="vg:8303281"/>
<dbReference type="SMART" id="SM00560">
    <property type="entry name" value="LamGL"/>
    <property type="match status" value="1"/>
</dbReference>
<dbReference type="Pfam" id="PF13385">
    <property type="entry name" value="Laminin_G_3"/>
    <property type="match status" value="2"/>
</dbReference>
<dbReference type="InterPro" id="IPR006558">
    <property type="entry name" value="LamG-like"/>
</dbReference>
<dbReference type="Gene3D" id="2.60.120.200">
    <property type="match status" value="2"/>
</dbReference>
<gene>
    <name evidence="4" type="ORF">SRSM4_037</name>
</gene>
<keyword evidence="1" id="KW-0732">Signal</keyword>
<dbReference type="InterPro" id="IPR013320">
    <property type="entry name" value="ConA-like_dom_sf"/>
</dbReference>
<keyword evidence="2" id="KW-1015">Disulfide bond</keyword>
<evidence type="ECO:0000259" key="3">
    <source>
        <dbReference type="SMART" id="SM00560"/>
    </source>
</evidence>
<dbReference type="OrthoDB" id="28618at10239"/>
<reference evidence="4 5" key="1">
    <citation type="journal article" date="2009" name="Environ. Microbiol.">
        <title>Comparative genomics of marine cyanomyoviruses reveals the widespread occurrence of Synechococcus host genes localized to a hyperplastic region: implications for mechanisms of cyanophage evolution.</title>
        <authorList>
            <person name="Millard A.D."/>
            <person name="Zwirglmaier K."/>
            <person name="Downey M.J."/>
            <person name="Mann N.H."/>
            <person name="Scanlan D.J."/>
        </authorList>
    </citation>
    <scope>NUCLEOTIDE SEQUENCE</scope>
</reference>
<dbReference type="Proteomes" id="UP000001515">
    <property type="component" value="Segment"/>
</dbReference>
<dbReference type="RefSeq" id="YP_003097271.1">
    <property type="nucleotide sequence ID" value="NC_013085.1"/>
</dbReference>
<accession>C7BV05</accession>
<keyword evidence="5" id="KW-1185">Reference proteome</keyword>
<proteinExistence type="predicted"/>
<dbReference type="SUPFAM" id="SSF50998">
    <property type="entry name" value="Quinoprotein alcohol dehydrogenase-like"/>
    <property type="match status" value="1"/>
</dbReference>